<evidence type="ECO:0000313" key="2">
    <source>
        <dbReference type="Proteomes" id="UP001211907"/>
    </source>
</evidence>
<gene>
    <name evidence="1" type="ORF">HK100_011758</name>
</gene>
<dbReference type="Proteomes" id="UP001211907">
    <property type="component" value="Unassembled WGS sequence"/>
</dbReference>
<dbReference type="AlphaFoldDB" id="A0AAD5XDX8"/>
<accession>A0AAD5XDX8</accession>
<keyword evidence="2" id="KW-1185">Reference proteome</keyword>
<organism evidence="1 2">
    <name type="scientific">Physocladia obscura</name>
    <dbReference type="NCBI Taxonomy" id="109957"/>
    <lineage>
        <taxon>Eukaryota</taxon>
        <taxon>Fungi</taxon>
        <taxon>Fungi incertae sedis</taxon>
        <taxon>Chytridiomycota</taxon>
        <taxon>Chytridiomycota incertae sedis</taxon>
        <taxon>Chytridiomycetes</taxon>
        <taxon>Chytridiales</taxon>
        <taxon>Chytriomycetaceae</taxon>
        <taxon>Physocladia</taxon>
    </lineage>
</organism>
<proteinExistence type="predicted"/>
<sequence>MEFLHDSLCQTSTLAAPRIVSGSIKSGIGIEIDVQFDWIERKSKPESHQNPPINAKFDAEYDGKRVGTAQIQAIWPLIPGPNNRMILFSLFPPTNDPAAVSATQKLVSEFGAGRKLVLCLTNGGLAESSSSKDSPESLLLSKVLKSVTIQLDLMAPESATRVVNQVSGILPPNFWQMTIHGRITLANPFDCTVNVLRIVGDCLYNGSAIGHVDAQFSQGDVVLEGRQSSSGCIVETPAVIIALNVNFEVIQSLMQMVSSGNPSVAGVTTVTCSFGGYEIAFDYSQAEIPLVLQLW</sequence>
<reference evidence="1" key="1">
    <citation type="submission" date="2020-05" db="EMBL/GenBank/DDBJ databases">
        <title>Phylogenomic resolution of chytrid fungi.</title>
        <authorList>
            <person name="Stajich J.E."/>
            <person name="Amses K."/>
            <person name="Simmons R."/>
            <person name="Seto K."/>
            <person name="Myers J."/>
            <person name="Bonds A."/>
            <person name="Quandt C.A."/>
            <person name="Barry K."/>
            <person name="Liu P."/>
            <person name="Grigoriev I."/>
            <person name="Longcore J.E."/>
            <person name="James T.Y."/>
        </authorList>
    </citation>
    <scope>NUCLEOTIDE SEQUENCE</scope>
    <source>
        <strain evidence="1">JEL0513</strain>
    </source>
</reference>
<comment type="caution">
    <text evidence="1">The sequence shown here is derived from an EMBL/GenBank/DDBJ whole genome shotgun (WGS) entry which is preliminary data.</text>
</comment>
<protein>
    <submittedName>
        <fullName evidence="1">Uncharacterized protein</fullName>
    </submittedName>
</protein>
<dbReference type="EMBL" id="JADGJH010000767">
    <property type="protein sequence ID" value="KAJ3122987.1"/>
    <property type="molecule type" value="Genomic_DNA"/>
</dbReference>
<name>A0AAD5XDX8_9FUNG</name>
<evidence type="ECO:0000313" key="1">
    <source>
        <dbReference type="EMBL" id="KAJ3122987.1"/>
    </source>
</evidence>